<dbReference type="CDD" id="cd00609">
    <property type="entry name" value="AAT_like"/>
    <property type="match status" value="1"/>
</dbReference>
<dbReference type="InterPro" id="IPR050596">
    <property type="entry name" value="AspAT/PAT-like"/>
</dbReference>
<dbReference type="SUPFAM" id="SSF53383">
    <property type="entry name" value="PLP-dependent transferases"/>
    <property type="match status" value="1"/>
</dbReference>
<dbReference type="PANTHER" id="PTHR46383:SF1">
    <property type="entry name" value="ASPARTATE AMINOTRANSFERASE"/>
    <property type="match status" value="1"/>
</dbReference>
<reference evidence="8" key="1">
    <citation type="submission" date="2021-01" db="EMBL/GenBank/DDBJ databases">
        <title>YIM 132084 draft genome.</title>
        <authorList>
            <person name="An D."/>
        </authorList>
    </citation>
    <scope>NUCLEOTIDE SEQUENCE</scope>
    <source>
        <strain evidence="8">YIM 132084</strain>
    </source>
</reference>
<dbReference type="GO" id="GO:0008483">
    <property type="term" value="F:transaminase activity"/>
    <property type="evidence" value="ECO:0007669"/>
    <property type="project" value="UniProtKB-KW"/>
</dbReference>
<comment type="caution">
    <text evidence="8">The sequence shown here is derived from an EMBL/GenBank/DDBJ whole genome shotgun (WGS) entry which is preliminary data.</text>
</comment>
<name>A0A939C0F0_9ACTN</name>
<dbReference type="Gene3D" id="3.40.640.10">
    <property type="entry name" value="Type I PLP-dependent aspartate aminotransferase-like (Major domain)"/>
    <property type="match status" value="1"/>
</dbReference>
<evidence type="ECO:0000259" key="7">
    <source>
        <dbReference type="Pfam" id="PF00155"/>
    </source>
</evidence>
<dbReference type="InterPro" id="IPR004838">
    <property type="entry name" value="NHTrfase_class1_PyrdxlP-BS"/>
</dbReference>
<evidence type="ECO:0000256" key="1">
    <source>
        <dbReference type="ARBA" id="ARBA00001933"/>
    </source>
</evidence>
<keyword evidence="4 6" id="KW-0808">Transferase</keyword>
<dbReference type="GO" id="GO:0006520">
    <property type="term" value="P:amino acid metabolic process"/>
    <property type="evidence" value="ECO:0007669"/>
    <property type="project" value="InterPro"/>
</dbReference>
<keyword evidence="5" id="KW-0663">Pyridoxal phosphate</keyword>
<dbReference type="EMBL" id="JAERWK010000020">
    <property type="protein sequence ID" value="MBM9468686.1"/>
    <property type="molecule type" value="Genomic_DNA"/>
</dbReference>
<evidence type="ECO:0000313" key="8">
    <source>
        <dbReference type="EMBL" id="MBM9468686.1"/>
    </source>
</evidence>
<protein>
    <recommendedName>
        <fullName evidence="6">Aminotransferase</fullName>
        <ecNumber evidence="6">2.6.1.-</ecNumber>
    </recommendedName>
</protein>
<keyword evidence="3 6" id="KW-0032">Aminotransferase</keyword>
<evidence type="ECO:0000256" key="4">
    <source>
        <dbReference type="ARBA" id="ARBA00022679"/>
    </source>
</evidence>
<dbReference type="InterPro" id="IPR004839">
    <property type="entry name" value="Aminotransferase_I/II_large"/>
</dbReference>
<dbReference type="EC" id="2.6.1.-" evidence="6"/>
<comment type="cofactor">
    <cofactor evidence="1 6">
        <name>pyridoxal 5'-phosphate</name>
        <dbReference type="ChEBI" id="CHEBI:597326"/>
    </cofactor>
</comment>
<evidence type="ECO:0000256" key="3">
    <source>
        <dbReference type="ARBA" id="ARBA00022576"/>
    </source>
</evidence>
<dbReference type="InterPro" id="IPR015424">
    <property type="entry name" value="PyrdxlP-dep_Trfase"/>
</dbReference>
<dbReference type="InterPro" id="IPR015421">
    <property type="entry name" value="PyrdxlP-dep_Trfase_major"/>
</dbReference>
<accession>A0A939C0F0</accession>
<dbReference type="Proteomes" id="UP000663792">
    <property type="component" value="Unassembled WGS sequence"/>
</dbReference>
<proteinExistence type="inferred from homology"/>
<dbReference type="PANTHER" id="PTHR46383">
    <property type="entry name" value="ASPARTATE AMINOTRANSFERASE"/>
    <property type="match status" value="1"/>
</dbReference>
<evidence type="ECO:0000256" key="5">
    <source>
        <dbReference type="ARBA" id="ARBA00022898"/>
    </source>
</evidence>
<evidence type="ECO:0000313" key="9">
    <source>
        <dbReference type="Proteomes" id="UP000663792"/>
    </source>
</evidence>
<feature type="domain" description="Aminotransferase class I/classII large" evidence="7">
    <location>
        <begin position="13"/>
        <end position="350"/>
    </location>
</feature>
<dbReference type="GO" id="GO:0030170">
    <property type="term" value="F:pyridoxal phosphate binding"/>
    <property type="evidence" value="ECO:0007669"/>
    <property type="project" value="InterPro"/>
</dbReference>
<comment type="similarity">
    <text evidence="2 6">Belongs to the class-I pyridoxal-phosphate-dependent aminotransferase family.</text>
</comment>
<evidence type="ECO:0000256" key="6">
    <source>
        <dbReference type="RuleBase" id="RU000481"/>
    </source>
</evidence>
<dbReference type="PROSITE" id="PS00105">
    <property type="entry name" value="AA_TRANSFER_CLASS_1"/>
    <property type="match status" value="1"/>
</dbReference>
<sequence length="363" mass="39455">MAASFEDLLARPDLVWMGQNTTHLDPPAEVVQALEQSVRDRDFQVYAPPAGFEELRRLVGEDIGLPEVQVWITDGAVAGLYHLCMTLAPTISRVITTDPGWPWPGRFLGRTGVPLSALDVYDTPTRTLTAAQVAEVIEPRSLIYLIDPLNPLGSRYARAELEAIVALARETQSLIVHDCTYRHFATGHSLVAELYPEGTFTTYSFSKWLGLAGLRLGAVIAEPQLLSALTAVPANPLGAGIVGQRAAIAGLKVRGPWLEQVRRVNRANIERVEQVVADTGFGEVVVSPSHGNFLAVDVTATGLHSETVCDALLAADVFIRPGTYQSPHFGERFVKVSTSVPPAWVERFAAAWTSLAERTRVTV</sequence>
<organism evidence="8 9">
    <name type="scientific">Nakamurella leprariae</name>
    <dbReference type="NCBI Taxonomy" id="2803911"/>
    <lineage>
        <taxon>Bacteria</taxon>
        <taxon>Bacillati</taxon>
        <taxon>Actinomycetota</taxon>
        <taxon>Actinomycetes</taxon>
        <taxon>Nakamurellales</taxon>
        <taxon>Nakamurellaceae</taxon>
        <taxon>Nakamurella</taxon>
    </lineage>
</organism>
<evidence type="ECO:0000256" key="2">
    <source>
        <dbReference type="ARBA" id="ARBA00007441"/>
    </source>
</evidence>
<dbReference type="RefSeq" id="WP_205261633.1">
    <property type="nucleotide sequence ID" value="NZ_JAERWK010000020.1"/>
</dbReference>
<dbReference type="AlphaFoldDB" id="A0A939C0F0"/>
<keyword evidence="9" id="KW-1185">Reference proteome</keyword>
<dbReference type="Pfam" id="PF00155">
    <property type="entry name" value="Aminotran_1_2"/>
    <property type="match status" value="1"/>
</dbReference>
<gene>
    <name evidence="8" type="ORF">JL106_15495</name>
</gene>
<dbReference type="NCBIfam" id="NF004870">
    <property type="entry name" value="PRK06225.1"/>
    <property type="match status" value="1"/>
</dbReference>